<dbReference type="RefSeq" id="WP_197006219.1">
    <property type="nucleotide sequence ID" value="NZ_BONS01000008.1"/>
</dbReference>
<evidence type="ECO:0000313" key="1">
    <source>
        <dbReference type="EMBL" id="MBG6139577.1"/>
    </source>
</evidence>
<organism evidence="1 2">
    <name type="scientific">Longispora fulva</name>
    <dbReference type="NCBI Taxonomy" id="619741"/>
    <lineage>
        <taxon>Bacteria</taxon>
        <taxon>Bacillati</taxon>
        <taxon>Actinomycetota</taxon>
        <taxon>Actinomycetes</taxon>
        <taxon>Micromonosporales</taxon>
        <taxon>Micromonosporaceae</taxon>
        <taxon>Longispora</taxon>
    </lineage>
</organism>
<reference evidence="1" key="1">
    <citation type="submission" date="2020-11" db="EMBL/GenBank/DDBJ databases">
        <title>Sequencing the genomes of 1000 actinobacteria strains.</title>
        <authorList>
            <person name="Klenk H.-P."/>
        </authorList>
    </citation>
    <scope>NUCLEOTIDE SEQUENCE</scope>
    <source>
        <strain evidence="1">DSM 45356</strain>
    </source>
</reference>
<evidence type="ECO:0000313" key="2">
    <source>
        <dbReference type="Proteomes" id="UP000622552"/>
    </source>
</evidence>
<protein>
    <recommendedName>
        <fullName evidence="3">DUF4192 domain-containing protein</fullName>
    </recommendedName>
</protein>
<evidence type="ECO:0008006" key="3">
    <source>
        <dbReference type="Google" id="ProtNLM"/>
    </source>
</evidence>
<proteinExistence type="predicted"/>
<dbReference type="EMBL" id="JADOUF010000001">
    <property type="protein sequence ID" value="MBG6139577.1"/>
    <property type="molecule type" value="Genomic_DNA"/>
</dbReference>
<name>A0A8J7KYT0_9ACTN</name>
<gene>
    <name evidence="1" type="ORF">IW245_005771</name>
</gene>
<dbReference type="AlphaFoldDB" id="A0A8J7KYT0"/>
<comment type="caution">
    <text evidence="1">The sequence shown here is derived from an EMBL/GenBank/DDBJ whole genome shotgun (WGS) entry which is preliminary data.</text>
</comment>
<dbReference type="Proteomes" id="UP000622552">
    <property type="component" value="Unassembled WGS sequence"/>
</dbReference>
<keyword evidence="2" id="KW-1185">Reference proteome</keyword>
<sequence length="341" mass="36554">MPNFRVNQPAELLAAVPYVLGFHPSDSLVVVGVRARKLHFAVRVDLAECADEPDTAALHLAEVLHDQRVDAAVVIGYGPPGQVTPLVDAARRALTGRSIPLIDALRVTGDRFFSYTCESPECCPPDGNAFDPGSTLIAAEATLAGKVALPDRAAFARMIAPVSGPPRVAMEEATDRAETRFVTALEGPGGQAALVAEGPAFVEAALSRHYTGGTLTDDEAAWLCALLLLVPVRDAAAHLVEHRPDDQHLPLWTDLTRRAQPGLVAPVATLLAYTAYLDGQGALASLALDRAREDDPDYPLAGLLHRAMVAGIPARRLRRRPGPGLRRRAVLRRTTRRPSRN</sequence>
<dbReference type="InterPro" id="IPR025447">
    <property type="entry name" value="DUF4192"/>
</dbReference>
<dbReference type="Pfam" id="PF13830">
    <property type="entry name" value="DUF4192"/>
    <property type="match status" value="1"/>
</dbReference>
<accession>A0A8J7KYT0</accession>